<evidence type="ECO:0000313" key="5">
    <source>
        <dbReference type="Proteomes" id="UP000463931"/>
    </source>
</evidence>
<dbReference type="AlphaFoldDB" id="A0A4Q2AY22"/>
<dbReference type="InterPro" id="IPR015797">
    <property type="entry name" value="NUDIX_hydrolase-like_dom_sf"/>
</dbReference>
<evidence type="ECO:0000313" key="3">
    <source>
        <dbReference type="EMBL" id="RXV74347.1"/>
    </source>
</evidence>
<dbReference type="Gene3D" id="3.90.79.10">
    <property type="entry name" value="Nucleoside Triphosphate Pyrophosphohydrolase"/>
    <property type="match status" value="1"/>
</dbReference>
<dbReference type="OrthoDB" id="9786141at2"/>
<evidence type="ECO:0000313" key="2">
    <source>
        <dbReference type="EMBL" id="QIA89340.1"/>
    </source>
</evidence>
<gene>
    <name evidence="3" type="ORF">D6C19_06010</name>
    <name evidence="2" type="ORF">FEE40_03635</name>
</gene>
<evidence type="ECO:0000313" key="4">
    <source>
        <dbReference type="Proteomes" id="UP000289316"/>
    </source>
</evidence>
<organism evidence="3 4">
    <name type="scientific">Ligilactobacillus murinus</name>
    <dbReference type="NCBI Taxonomy" id="1622"/>
    <lineage>
        <taxon>Bacteria</taxon>
        <taxon>Bacillati</taxon>
        <taxon>Bacillota</taxon>
        <taxon>Bacilli</taxon>
        <taxon>Lactobacillales</taxon>
        <taxon>Lactobacillaceae</taxon>
        <taxon>Ligilactobacillus</taxon>
    </lineage>
</organism>
<accession>A0A4Q2AY22</accession>
<keyword evidence="3" id="KW-0378">Hydrolase</keyword>
<dbReference type="Proteomes" id="UP000463931">
    <property type="component" value="Chromosome"/>
</dbReference>
<reference evidence="2 5" key="2">
    <citation type="journal article" date="2019" name="Nat. Med.">
        <title>Preventing dysbiosis of the neonatal mouse intestinal microbiome protects against late-onset sepsis.</title>
        <authorList>
            <person name="Singer J.R."/>
            <person name="Blosser E.G."/>
            <person name="Zindl C.L."/>
            <person name="Silberger D.J."/>
            <person name="Conlan S."/>
            <person name="Laufer V.A."/>
            <person name="DiToro D."/>
            <person name="Deming C."/>
            <person name="Kumar R."/>
            <person name="Morrow C.D."/>
            <person name="Segre J.A."/>
            <person name="Gray M.J."/>
            <person name="Randolph D.A."/>
            <person name="Weaver C.T."/>
        </authorList>
    </citation>
    <scope>NUCLEOTIDE SEQUENCE [LARGE SCALE GENOMIC DNA]</scope>
    <source>
        <strain evidence="2 5">V10</strain>
    </source>
</reference>
<dbReference type="EMBL" id="QZFR01000039">
    <property type="protein sequence ID" value="RXV74347.1"/>
    <property type="molecule type" value="Genomic_DNA"/>
</dbReference>
<reference evidence="3 4" key="1">
    <citation type="submission" date="2018-09" db="EMBL/GenBank/DDBJ databases">
        <title>Murine metabolic-syndrome-specific gut microbial biobank.</title>
        <authorList>
            <person name="Liu C."/>
        </authorList>
    </citation>
    <scope>NUCLEOTIDE SEQUENCE [LARGE SCALE GENOMIC DNA]</scope>
    <source>
        <strain evidence="3 4">C-30</strain>
    </source>
</reference>
<dbReference type="SUPFAM" id="SSF46785">
    <property type="entry name" value="Winged helix' DNA-binding domain"/>
    <property type="match status" value="1"/>
</dbReference>
<dbReference type="Gene3D" id="1.10.10.10">
    <property type="entry name" value="Winged helix-like DNA-binding domain superfamily/Winged helix DNA-binding domain"/>
    <property type="match status" value="1"/>
</dbReference>
<dbReference type="InterPro" id="IPR036388">
    <property type="entry name" value="WH-like_DNA-bd_sf"/>
</dbReference>
<dbReference type="Proteomes" id="UP000289316">
    <property type="component" value="Unassembled WGS sequence"/>
</dbReference>
<name>A0A4Q2AY22_9LACO</name>
<dbReference type="EMBL" id="CP040852">
    <property type="protein sequence ID" value="QIA89340.1"/>
    <property type="molecule type" value="Genomic_DNA"/>
</dbReference>
<protein>
    <submittedName>
        <fullName evidence="3">NUDIX hydrolase</fullName>
    </submittedName>
</protein>
<dbReference type="InterPro" id="IPR036390">
    <property type="entry name" value="WH_DNA-bd_sf"/>
</dbReference>
<sequence length="240" mass="28249">MKINRTFIPFEVKLLNIIWCFDRKTNQVKVILKDEGDWTLPETYLIQDEDALDATIRLTHELTGQTVSPKNIEQLETLTNPKRVVDGKRLVTMVYMTYLPEFPEMMTSTLELFTLENLNSHYYFTKGEKQLAVATVDTEAEYYQKRLRKNKFYQVNDYVLKKACLRIRHSLDTQPDILRILGEAFTLREARSLYAPFLGVSFHEIDNSNFKKTHQRLFREIGKANKRGPGRPASLYRLRF</sequence>
<dbReference type="Pfam" id="PF21906">
    <property type="entry name" value="WHD_NrtR"/>
    <property type="match status" value="1"/>
</dbReference>
<dbReference type="SUPFAM" id="SSF55811">
    <property type="entry name" value="Nudix"/>
    <property type="match status" value="1"/>
</dbReference>
<dbReference type="GO" id="GO:0016787">
    <property type="term" value="F:hydrolase activity"/>
    <property type="evidence" value="ECO:0007669"/>
    <property type="project" value="UniProtKB-KW"/>
</dbReference>
<feature type="domain" description="NrtR DNA-binding winged helix" evidence="1">
    <location>
        <begin position="179"/>
        <end position="238"/>
    </location>
</feature>
<proteinExistence type="predicted"/>
<dbReference type="InterPro" id="IPR054105">
    <property type="entry name" value="WHD_NrtR"/>
</dbReference>
<evidence type="ECO:0000259" key="1">
    <source>
        <dbReference type="Pfam" id="PF21906"/>
    </source>
</evidence>
<dbReference type="RefSeq" id="WP_004050981.1">
    <property type="nucleotide sequence ID" value="NZ_CAYEUZ010000001.1"/>
</dbReference>